<dbReference type="InterPro" id="IPR001333">
    <property type="entry name" value="Peptidase_M32_Taq"/>
</dbReference>
<feature type="domain" description="Peptidase M3A/M3B catalytic" evidence="7">
    <location>
        <begin position="267"/>
        <end position="515"/>
    </location>
</feature>
<dbReference type="PANTHER" id="PTHR34217:SF1">
    <property type="entry name" value="CARBOXYPEPTIDASE 1"/>
    <property type="match status" value="1"/>
</dbReference>
<dbReference type="GO" id="GO:0006508">
    <property type="term" value="P:proteolysis"/>
    <property type="evidence" value="ECO:0007669"/>
    <property type="project" value="UniProtKB-KW"/>
</dbReference>
<evidence type="ECO:0000313" key="8">
    <source>
        <dbReference type="EMBL" id="PHD61570.1"/>
    </source>
</evidence>
<sequence length="546" mass="63873">MHEITRWDLDRLYPIEDIVTPILRLKEQYYATKDVEILSKLIQSIEKAEYYLYCRSAEESISSDLTISTMTVKDLKKEVQQVIQKSEMETSNNLNTNLIKDELGAWENMYIQLRNKIEIEHNNKQISFGQANHIAMNSDNEKERVEVFELLTNALHKEKEIFATVLNQIGRIRNTKSNELEDRRILTQSLHANGITETVLLQMWNATEENLDKLVSALNVYKKGRASITWHELMTVKENNEVIIPFSVAVQNIYDALKNIDEELAEFARNAIENGWVDAEPRDNKPPGGFCAPFFSEKESRISMRYDGSIDSVRVLAHKLGHAWHFYNMNFEQSFSFLDDYLPMSTAESASIFFETVLINYLIQTTDSIDMKKSLLSWKIRNCFNYVMAIRASFEFEKNFYEKCKEGPLSADEIEKLSIVAQETAYGNALSEYQPFVWMKYVQFYIADVPFYNYPYTFGYLASFSLLEIANESKSAFHLKYKKFLRETGKAPVEELMKKHFEIDITNYAFWDKAFRQISKDIDEYLRREYSGSPTYKGNTFFNFRI</sequence>
<dbReference type="EMBL" id="NUSP01000008">
    <property type="protein sequence ID" value="PHD61570.1"/>
    <property type="molecule type" value="Genomic_DNA"/>
</dbReference>
<dbReference type="Pfam" id="PF01432">
    <property type="entry name" value="Peptidase_M3"/>
    <property type="match status" value="1"/>
</dbReference>
<keyword evidence="2 6" id="KW-0479">Metal-binding</keyword>
<dbReference type="GO" id="GO:0004181">
    <property type="term" value="F:metallocarboxypeptidase activity"/>
    <property type="evidence" value="ECO:0007669"/>
    <property type="project" value="InterPro"/>
</dbReference>
<dbReference type="RefSeq" id="WP_098815271.1">
    <property type="nucleotide sequence ID" value="NZ_NUSP01000008.1"/>
</dbReference>
<organism evidence="8 9">
    <name type="scientific">Bacillus wiedmannii</name>
    <dbReference type="NCBI Taxonomy" id="1890302"/>
    <lineage>
        <taxon>Bacteria</taxon>
        <taxon>Bacillati</taxon>
        <taxon>Bacillota</taxon>
        <taxon>Bacilli</taxon>
        <taxon>Bacillales</taxon>
        <taxon>Bacillaceae</taxon>
        <taxon>Bacillus</taxon>
        <taxon>Bacillus cereus group</taxon>
    </lineage>
</organism>
<evidence type="ECO:0000256" key="6">
    <source>
        <dbReference type="RuleBase" id="RU003435"/>
    </source>
</evidence>
<evidence type="ECO:0000256" key="3">
    <source>
        <dbReference type="ARBA" id="ARBA00022801"/>
    </source>
</evidence>
<dbReference type="GO" id="GO:0004222">
    <property type="term" value="F:metalloendopeptidase activity"/>
    <property type="evidence" value="ECO:0007669"/>
    <property type="project" value="InterPro"/>
</dbReference>
<evidence type="ECO:0000256" key="2">
    <source>
        <dbReference type="ARBA" id="ARBA00022723"/>
    </source>
</evidence>
<evidence type="ECO:0000256" key="5">
    <source>
        <dbReference type="ARBA" id="ARBA00023049"/>
    </source>
</evidence>
<evidence type="ECO:0000256" key="4">
    <source>
        <dbReference type="ARBA" id="ARBA00022833"/>
    </source>
</evidence>
<keyword evidence="1 6" id="KW-0645">Protease</keyword>
<comment type="similarity">
    <text evidence="6">Belongs to the peptidase M3 family.</text>
</comment>
<dbReference type="InterPro" id="IPR042088">
    <property type="entry name" value="OligoPept_F_C"/>
</dbReference>
<proteinExistence type="inferred from homology"/>
<reference evidence="8 9" key="1">
    <citation type="submission" date="2017-09" db="EMBL/GenBank/DDBJ databases">
        <title>Large-scale bioinformatics analysis of Bacillus genomes uncovers conserved roles of natural products in bacterial physiology.</title>
        <authorList>
            <consortium name="Agbiome Team Llc"/>
            <person name="Bleich R.M."/>
            <person name="Grubbs K.J."/>
            <person name="Santa Maria K.C."/>
            <person name="Allen S.E."/>
            <person name="Farag S."/>
            <person name="Shank E.A."/>
            <person name="Bowers A."/>
        </authorList>
    </citation>
    <scope>NUCLEOTIDE SEQUENCE [LARGE SCALE GENOMIC DNA]</scope>
    <source>
        <strain evidence="8 9">AFS044295</strain>
    </source>
</reference>
<accession>A0A2C4QAJ7</accession>
<name>A0A2C4QAJ7_9BACI</name>
<gene>
    <name evidence="8" type="ORF">COF57_09465</name>
</gene>
<evidence type="ECO:0000313" key="9">
    <source>
        <dbReference type="Proteomes" id="UP000223364"/>
    </source>
</evidence>
<keyword evidence="3 6" id="KW-0378">Hydrolase</keyword>
<dbReference type="SUPFAM" id="SSF55486">
    <property type="entry name" value="Metalloproteases ('zincins'), catalytic domain"/>
    <property type="match status" value="1"/>
</dbReference>
<keyword evidence="5 6" id="KW-0482">Metalloprotease</keyword>
<comment type="cofactor">
    <cofactor evidence="6">
        <name>Zn(2+)</name>
        <dbReference type="ChEBI" id="CHEBI:29105"/>
    </cofactor>
    <text evidence="6">Binds 1 zinc ion.</text>
</comment>
<dbReference type="Gene3D" id="1.10.1370.20">
    <property type="entry name" value="Oligoendopeptidase f, C-terminal domain"/>
    <property type="match status" value="1"/>
</dbReference>
<evidence type="ECO:0000259" key="7">
    <source>
        <dbReference type="Pfam" id="PF01432"/>
    </source>
</evidence>
<dbReference type="InterPro" id="IPR001567">
    <property type="entry name" value="Pept_M3A_M3B_dom"/>
</dbReference>
<comment type="caution">
    <text evidence="8">The sequence shown here is derived from an EMBL/GenBank/DDBJ whole genome shotgun (WGS) entry which is preliminary data.</text>
</comment>
<keyword evidence="4 6" id="KW-0862">Zinc</keyword>
<evidence type="ECO:0000256" key="1">
    <source>
        <dbReference type="ARBA" id="ARBA00022670"/>
    </source>
</evidence>
<dbReference type="Proteomes" id="UP000223364">
    <property type="component" value="Unassembled WGS sequence"/>
</dbReference>
<dbReference type="AlphaFoldDB" id="A0A2C4QAJ7"/>
<protein>
    <submittedName>
        <fullName evidence="8">Oligoendopeptidase F</fullName>
    </submittedName>
</protein>
<dbReference type="PANTHER" id="PTHR34217">
    <property type="entry name" value="METAL-DEPENDENT CARBOXYPEPTIDASE"/>
    <property type="match status" value="1"/>
</dbReference>
<dbReference type="GO" id="GO:0046872">
    <property type="term" value="F:metal ion binding"/>
    <property type="evidence" value="ECO:0007669"/>
    <property type="project" value="UniProtKB-UniRule"/>
</dbReference>